<dbReference type="Proteomes" id="UP000656042">
    <property type="component" value="Unassembled WGS sequence"/>
</dbReference>
<dbReference type="InterPro" id="IPR012340">
    <property type="entry name" value="NA-bd_OB-fold"/>
</dbReference>
<organism evidence="2 3">
    <name type="scientific">Mangrovihabitans endophyticus</name>
    <dbReference type="NCBI Taxonomy" id="1751298"/>
    <lineage>
        <taxon>Bacteria</taxon>
        <taxon>Bacillati</taxon>
        <taxon>Actinomycetota</taxon>
        <taxon>Actinomycetes</taxon>
        <taxon>Micromonosporales</taxon>
        <taxon>Micromonosporaceae</taxon>
        <taxon>Mangrovihabitans</taxon>
    </lineage>
</organism>
<keyword evidence="3" id="KW-1185">Reference proteome</keyword>
<feature type="domain" description="ChsH2 C-terminal OB-fold" evidence="1">
    <location>
        <begin position="57"/>
        <end position="120"/>
    </location>
</feature>
<dbReference type="PANTHER" id="PTHR34075:SF5">
    <property type="entry name" value="BLR3430 PROTEIN"/>
    <property type="match status" value="1"/>
</dbReference>
<gene>
    <name evidence="2" type="ORF">GCM10012284_05720</name>
</gene>
<reference evidence="2" key="2">
    <citation type="submission" date="2020-09" db="EMBL/GenBank/DDBJ databases">
        <authorList>
            <person name="Sun Q."/>
            <person name="Zhou Y."/>
        </authorList>
    </citation>
    <scope>NUCLEOTIDE SEQUENCE</scope>
    <source>
        <strain evidence="2">CGMCC 4.7299</strain>
    </source>
</reference>
<accession>A0A8J3BT17</accession>
<dbReference type="Pfam" id="PF01796">
    <property type="entry name" value="OB_ChsH2_C"/>
    <property type="match status" value="1"/>
</dbReference>
<protein>
    <recommendedName>
        <fullName evidence="1">ChsH2 C-terminal OB-fold domain-containing protein</fullName>
    </recommendedName>
</protein>
<sequence>MTQPARPLPSLDEPDTAHFWRATREHRLLYQADPETGDTVYFPRRHGVHTLGAAPRWRESAGLGTVYTVTVIRQHGHPYFRSRTPYAVGFVDLDEGFRMLAEIGGDPDAVRVGQRVRVGWEDHEDLSVPIFQAVEDSRR</sequence>
<name>A0A8J3BT17_9ACTN</name>
<comment type="caution">
    <text evidence="2">The sequence shown here is derived from an EMBL/GenBank/DDBJ whole genome shotgun (WGS) entry which is preliminary data.</text>
</comment>
<evidence type="ECO:0000313" key="3">
    <source>
        <dbReference type="Proteomes" id="UP000656042"/>
    </source>
</evidence>
<reference evidence="2" key="1">
    <citation type="journal article" date="2014" name="Int. J. Syst. Evol. Microbiol.">
        <title>Complete genome sequence of Corynebacterium casei LMG S-19264T (=DSM 44701T), isolated from a smear-ripened cheese.</title>
        <authorList>
            <consortium name="US DOE Joint Genome Institute (JGI-PGF)"/>
            <person name="Walter F."/>
            <person name="Albersmeier A."/>
            <person name="Kalinowski J."/>
            <person name="Ruckert C."/>
        </authorList>
    </citation>
    <scope>NUCLEOTIDE SEQUENCE</scope>
    <source>
        <strain evidence="2">CGMCC 4.7299</strain>
    </source>
</reference>
<dbReference type="InterPro" id="IPR002878">
    <property type="entry name" value="ChsH2_C"/>
</dbReference>
<dbReference type="RefSeq" id="WP_189077407.1">
    <property type="nucleotide sequence ID" value="NZ_BMMX01000001.1"/>
</dbReference>
<dbReference type="InterPro" id="IPR052513">
    <property type="entry name" value="Thioester_dehydratase-like"/>
</dbReference>
<dbReference type="EMBL" id="BMMX01000001">
    <property type="protein sequence ID" value="GGK74629.1"/>
    <property type="molecule type" value="Genomic_DNA"/>
</dbReference>
<evidence type="ECO:0000259" key="1">
    <source>
        <dbReference type="Pfam" id="PF01796"/>
    </source>
</evidence>
<evidence type="ECO:0000313" key="2">
    <source>
        <dbReference type="EMBL" id="GGK74629.1"/>
    </source>
</evidence>
<dbReference type="PANTHER" id="PTHR34075">
    <property type="entry name" value="BLR3430 PROTEIN"/>
    <property type="match status" value="1"/>
</dbReference>
<proteinExistence type="predicted"/>
<dbReference type="AlphaFoldDB" id="A0A8J3BT17"/>
<dbReference type="SUPFAM" id="SSF50249">
    <property type="entry name" value="Nucleic acid-binding proteins"/>
    <property type="match status" value="1"/>
</dbReference>